<dbReference type="SMART" id="SM00028">
    <property type="entry name" value="TPR"/>
    <property type="match status" value="11"/>
</dbReference>
<dbReference type="PANTHER" id="PTHR15704:SF7">
    <property type="entry name" value="SUPERKILLER COMPLEX PROTEIN 3"/>
    <property type="match status" value="1"/>
</dbReference>
<keyword evidence="1" id="KW-0677">Repeat</keyword>
<evidence type="ECO:0000256" key="1">
    <source>
        <dbReference type="ARBA" id="ARBA00022737"/>
    </source>
</evidence>
<dbReference type="SUPFAM" id="SSF48452">
    <property type="entry name" value="TPR-like"/>
    <property type="match status" value="4"/>
</dbReference>
<keyword evidence="2 3" id="KW-0802">TPR repeat</keyword>
<dbReference type="Pfam" id="PF13432">
    <property type="entry name" value="TPR_16"/>
    <property type="match status" value="3"/>
</dbReference>
<dbReference type="GO" id="GO:0055087">
    <property type="term" value="C:Ski complex"/>
    <property type="evidence" value="ECO:0007669"/>
    <property type="project" value="InterPro"/>
</dbReference>
<accession>A0A034VGT4</accession>
<dbReference type="PANTHER" id="PTHR15704">
    <property type="entry name" value="SUPERKILLER 3 PROTEIN-RELATED"/>
    <property type="match status" value="1"/>
</dbReference>
<sequence>MSIKESKIILKEVREDIKSEKFNDAIEKCEALLKNEPKNYMAYLLLGAAYQTSNKIEAAKCLRKAVELSPAAPTVALQGLANCAPLDELPKIYDQLIGLVPEKSAFYFEKLYAAGINNRSVAEECFNIFKRELARNDQNEERHPLVSKYLARIWILFDFDVQVGDESLYKTALETLIADPQDDQQLNAYKRYLKLLYKQQSYANCFKHACAATKKFPEDIYAFEWVCKIYCEFRDVSIACLNEAQQTIEHYVDALLQLNPNASLGLLIRAIKHFEQKQFVAARDLLYRVQELQPKYTIALELLARIEMLIGVWGLALPIWKSIGKDNSIEYALCLSHVSSSEEQLLETIELLKKLESNEEATMALARCYFKMGDTVKLKELNLNALQQAEFLLAPEAALNLLQSSDDTETFDCLFLLAKLHLQLTDYASALNCMLKATRLQPYSSECFHYLGKIYYITKDLVRARKCFEKCVNLNPLCESAVNNLSAIYQQLGEEDLNVALLINTLKYMKTEDSKRIHYKLGLHYFNVKKWDEAIQSFRTAIKLDVNCMSYWESLGDAYSERGSYYSAIRVFQKILEMCPSNIYAKLQMALLKSTIRMYPEAIADFDELLQTNPDYLPGLKGAAEAHIGLANNMKLELLYGRCKDHLQLAVNHLQRAFLSANNQNMFWLWRLTANVFVQTARMPSSLAYLEVSGKLAKLEENTAILSRKDLFTLAARFYTCAIKLKSNTFIWYEFALCSYYSAIYLPDEASTQLELATKACKMAINEQGGRWQNWNLLGVINLHEAVNNLPLAQHCFIQALTLDRKSYTTWTNLGVLYLKLHEIKLANQAFQRAQQSSPIYGNAWIGQAMIAEAIGEEEEALDLFRHCQQFEYHAESSLGYAHWVCNILTDEKMCKIPHYRHAIDSMYADVVALDAINWHIVNEEKAATPAALSFQGFLNIRQKNYGLAERAYLQAVEHTASGADRDKLLTNLGYLYLAINRPNDAINVFNRITHASFKAIIGLALAFVRAGQHQEAYSVYNSVLKSLSDANDDKAGMILVAMAAMVYASQGEADTKTILYQCILLKNSPIQALYSACALGILHQDNQLTTTILTELKKYENCEAHCAHISYLTAQHYASIQQIRNGLTYLLTRVHIFPNNAELRKVLANYLLDHFSHAAQFQVATSQIALSSISLLHRNKTRKSDCIEDSKLLLIASRALSAVNKTRSLKLIQHAIRLHPQNQSAWQALQEVQ</sequence>
<dbReference type="EMBL" id="GAKP01017947">
    <property type="protein sequence ID" value="JAC41005.1"/>
    <property type="molecule type" value="Transcribed_RNA"/>
</dbReference>
<evidence type="ECO:0000313" key="4">
    <source>
        <dbReference type="EMBL" id="JAC41005.1"/>
    </source>
</evidence>
<dbReference type="AlphaFoldDB" id="A0A034VGT4"/>
<proteinExistence type="predicted"/>
<dbReference type="GO" id="GO:0006401">
    <property type="term" value="P:RNA catabolic process"/>
    <property type="evidence" value="ECO:0007669"/>
    <property type="project" value="InterPro"/>
</dbReference>
<feature type="repeat" description="TPR" evidence="3">
    <location>
        <begin position="445"/>
        <end position="478"/>
    </location>
</feature>
<protein>
    <submittedName>
        <fullName evidence="4">Tetratricopeptide repeat protein 37</fullName>
    </submittedName>
</protein>
<dbReference type="PROSITE" id="PS50005">
    <property type="entry name" value="TPR"/>
    <property type="match status" value="4"/>
</dbReference>
<reference evidence="4" key="1">
    <citation type="journal article" date="2014" name="BMC Genomics">
        <title>Characterizing the developmental transcriptome of the oriental fruit fly, Bactrocera dorsalis (Diptera: Tephritidae) through comparative genomic analysis with Drosophila melanogaster utilizing modENCODE datasets.</title>
        <authorList>
            <person name="Geib S.M."/>
            <person name="Calla B."/>
            <person name="Hall B."/>
            <person name="Hou S."/>
            <person name="Manoukis N.C."/>
        </authorList>
    </citation>
    <scope>NUCLEOTIDE SEQUENCE</scope>
    <source>
        <strain evidence="4">Punador</strain>
    </source>
</reference>
<feature type="repeat" description="TPR" evidence="3">
    <location>
        <begin position="549"/>
        <end position="582"/>
    </location>
</feature>
<dbReference type="InterPro" id="IPR019734">
    <property type="entry name" value="TPR_rpt"/>
</dbReference>
<name>A0A034VGT4_BACDO</name>
<feature type="repeat" description="TPR" evidence="3">
    <location>
        <begin position="515"/>
        <end position="548"/>
    </location>
</feature>
<dbReference type="OrthoDB" id="421075at2759"/>
<evidence type="ECO:0000256" key="2">
    <source>
        <dbReference type="ARBA" id="ARBA00022803"/>
    </source>
</evidence>
<dbReference type="Gene3D" id="1.25.40.10">
    <property type="entry name" value="Tetratricopeptide repeat domain"/>
    <property type="match status" value="6"/>
</dbReference>
<dbReference type="InterPro" id="IPR039226">
    <property type="entry name" value="Ski3/TTC37"/>
</dbReference>
<dbReference type="InterPro" id="IPR011990">
    <property type="entry name" value="TPR-like_helical_dom_sf"/>
</dbReference>
<gene>
    <name evidence="4" type="primary">TTC37</name>
</gene>
<evidence type="ECO:0000256" key="3">
    <source>
        <dbReference type="PROSITE-ProRule" id="PRU00339"/>
    </source>
</evidence>
<dbReference type="Pfam" id="PF13181">
    <property type="entry name" value="TPR_8"/>
    <property type="match status" value="2"/>
</dbReference>
<organism evidence="4">
    <name type="scientific">Bactrocera dorsalis</name>
    <name type="common">Oriental fruit fly</name>
    <name type="synonym">Dacus dorsalis</name>
    <dbReference type="NCBI Taxonomy" id="27457"/>
    <lineage>
        <taxon>Eukaryota</taxon>
        <taxon>Metazoa</taxon>
        <taxon>Ecdysozoa</taxon>
        <taxon>Arthropoda</taxon>
        <taxon>Hexapoda</taxon>
        <taxon>Insecta</taxon>
        <taxon>Pterygota</taxon>
        <taxon>Neoptera</taxon>
        <taxon>Endopterygota</taxon>
        <taxon>Diptera</taxon>
        <taxon>Brachycera</taxon>
        <taxon>Muscomorpha</taxon>
        <taxon>Tephritoidea</taxon>
        <taxon>Tephritidae</taxon>
        <taxon>Bactrocera</taxon>
        <taxon>Bactrocera</taxon>
    </lineage>
</organism>
<feature type="repeat" description="TPR" evidence="3">
    <location>
        <begin position="808"/>
        <end position="841"/>
    </location>
</feature>